<feature type="transmembrane region" description="Helical" evidence="1">
    <location>
        <begin position="38"/>
        <end position="59"/>
    </location>
</feature>
<keyword evidence="1" id="KW-1133">Transmembrane helix</keyword>
<dbReference type="EMBL" id="JAMQOT010000016">
    <property type="protein sequence ID" value="MDF9748455.1"/>
    <property type="molecule type" value="Genomic_DNA"/>
</dbReference>
<organism evidence="2 3">
    <name type="scientific">Natrinema salsiterrestre</name>
    <dbReference type="NCBI Taxonomy" id="2950540"/>
    <lineage>
        <taxon>Archaea</taxon>
        <taxon>Methanobacteriati</taxon>
        <taxon>Methanobacteriota</taxon>
        <taxon>Stenosarchaea group</taxon>
        <taxon>Halobacteria</taxon>
        <taxon>Halobacteriales</taxon>
        <taxon>Natrialbaceae</taxon>
        <taxon>Natrinema</taxon>
    </lineage>
</organism>
<keyword evidence="1" id="KW-0812">Transmembrane</keyword>
<name>A0A9Q4Q1V0_9EURY</name>
<feature type="transmembrane region" description="Helical" evidence="1">
    <location>
        <begin position="6"/>
        <end position="26"/>
    </location>
</feature>
<dbReference type="RefSeq" id="WP_277525192.1">
    <property type="nucleotide sequence ID" value="NZ_JAMQOT010000016.1"/>
</dbReference>
<keyword evidence="3" id="KW-1185">Reference proteome</keyword>
<sequence>MNKTLGDAMVVVMLLLGFLMVTMYITLSDPAGSPMFNLIVKGTAGVSLLFTITLIGMVIKDTGPSNY</sequence>
<dbReference type="Proteomes" id="UP001154061">
    <property type="component" value="Unassembled WGS sequence"/>
</dbReference>
<reference evidence="2" key="1">
    <citation type="submission" date="2022-06" db="EMBL/GenBank/DDBJ databases">
        <title>Natrinema sp. a new haloarchaeum isolate from saline soil.</title>
        <authorList>
            <person name="Strakova D."/>
            <person name="Galisteo C."/>
            <person name="Sanchez-Porro C."/>
            <person name="Ventosa A."/>
        </authorList>
    </citation>
    <scope>NUCLEOTIDE SEQUENCE</scope>
    <source>
        <strain evidence="2">S1CR25-10</strain>
    </source>
</reference>
<accession>A0A9Q4Q1V0</accession>
<gene>
    <name evidence="2" type="ORF">NDI89_23090</name>
</gene>
<keyword evidence="1" id="KW-0472">Membrane</keyword>
<evidence type="ECO:0000256" key="1">
    <source>
        <dbReference type="SAM" id="Phobius"/>
    </source>
</evidence>
<protein>
    <submittedName>
        <fullName evidence="2">Uncharacterized protein</fullName>
    </submittedName>
</protein>
<proteinExistence type="predicted"/>
<comment type="caution">
    <text evidence="2">The sequence shown here is derived from an EMBL/GenBank/DDBJ whole genome shotgun (WGS) entry which is preliminary data.</text>
</comment>
<evidence type="ECO:0000313" key="2">
    <source>
        <dbReference type="EMBL" id="MDF9748455.1"/>
    </source>
</evidence>
<dbReference type="AlphaFoldDB" id="A0A9Q4Q1V0"/>
<evidence type="ECO:0000313" key="3">
    <source>
        <dbReference type="Proteomes" id="UP001154061"/>
    </source>
</evidence>